<organism evidence="1 2">
    <name type="scientific">Candidatus Oscillibacter excrementigallinarum</name>
    <dbReference type="NCBI Taxonomy" id="2838716"/>
    <lineage>
        <taxon>Bacteria</taxon>
        <taxon>Bacillati</taxon>
        <taxon>Bacillota</taxon>
        <taxon>Clostridia</taxon>
        <taxon>Eubacteriales</taxon>
        <taxon>Oscillospiraceae</taxon>
        <taxon>Oscillibacter</taxon>
    </lineage>
</organism>
<dbReference type="EMBL" id="DWZJ01000073">
    <property type="protein sequence ID" value="HJB13722.1"/>
    <property type="molecule type" value="Genomic_DNA"/>
</dbReference>
<sequence length="308" mass="34886">METRVECLRLEGRRAVAAPDGPVARVSAKAVPALRGVEVLVIPPEVEAFYGLNRFENLRVVEYSGTADVFAFQDTLDWLSEKLADEEAFLFRLATNAIGARPISPALTAIAAPHMRPIHAMPRWASLMSTLDERAANGTVRQDTSRENIFLCQGYAQLKRLEYAFYLGLSLAAEPYSPEVDACYRPEVRFTGEERLIYALALLRGHSYQEFYTNGGTNDFRHMRPKEHYLDYLRQNLSLTDNDALRRQLLQLADLGFLDQDNCQAAVDLLLRSRLTEATAFLLDYCNRRWPKRVRDGGADFLDAEFAL</sequence>
<gene>
    <name evidence="1" type="ORF">H9787_08420</name>
</gene>
<evidence type="ECO:0000313" key="1">
    <source>
        <dbReference type="EMBL" id="HJB13722.1"/>
    </source>
</evidence>
<evidence type="ECO:0000313" key="2">
    <source>
        <dbReference type="Proteomes" id="UP000823824"/>
    </source>
</evidence>
<reference evidence="1" key="2">
    <citation type="submission" date="2021-04" db="EMBL/GenBank/DDBJ databases">
        <authorList>
            <person name="Gilroy R."/>
        </authorList>
    </citation>
    <scope>NUCLEOTIDE SEQUENCE</scope>
    <source>
        <strain evidence="1">ChiBcec18-1249</strain>
    </source>
</reference>
<reference evidence="1" key="1">
    <citation type="journal article" date="2021" name="PeerJ">
        <title>Extensive microbial diversity within the chicken gut microbiome revealed by metagenomics and culture.</title>
        <authorList>
            <person name="Gilroy R."/>
            <person name="Ravi A."/>
            <person name="Getino M."/>
            <person name="Pursley I."/>
            <person name="Horton D.L."/>
            <person name="Alikhan N.F."/>
            <person name="Baker D."/>
            <person name="Gharbi K."/>
            <person name="Hall N."/>
            <person name="Watson M."/>
            <person name="Adriaenssens E.M."/>
            <person name="Foster-Nyarko E."/>
            <person name="Jarju S."/>
            <person name="Secka A."/>
            <person name="Antonio M."/>
            <person name="Oren A."/>
            <person name="Chaudhuri R.R."/>
            <person name="La Ragione R."/>
            <person name="Hildebrand F."/>
            <person name="Pallen M.J."/>
        </authorList>
    </citation>
    <scope>NUCLEOTIDE SEQUENCE</scope>
    <source>
        <strain evidence="1">ChiBcec18-1249</strain>
    </source>
</reference>
<comment type="caution">
    <text evidence="1">The sequence shown here is derived from an EMBL/GenBank/DDBJ whole genome shotgun (WGS) entry which is preliminary data.</text>
</comment>
<protein>
    <submittedName>
        <fullName evidence="1">Uncharacterized protein</fullName>
    </submittedName>
</protein>
<accession>A0A9D2LJI7</accession>
<dbReference type="AlphaFoldDB" id="A0A9D2LJI7"/>
<name>A0A9D2LJI7_9FIRM</name>
<dbReference type="Proteomes" id="UP000823824">
    <property type="component" value="Unassembled WGS sequence"/>
</dbReference>
<proteinExistence type="predicted"/>